<reference evidence="7 8" key="1">
    <citation type="submission" date="2018-09" db="EMBL/GenBank/DDBJ databases">
        <title>Genome sequencing of strain 6GH32-13.</title>
        <authorList>
            <person name="Weon H.-Y."/>
            <person name="Heo J."/>
            <person name="Kwon S.-W."/>
        </authorList>
    </citation>
    <scope>NUCLEOTIDE SEQUENCE [LARGE SCALE GENOMIC DNA]</scope>
    <source>
        <strain evidence="7 8">5GH32-13</strain>
    </source>
</reference>
<feature type="transmembrane region" description="Helical" evidence="6">
    <location>
        <begin position="267"/>
        <end position="288"/>
    </location>
</feature>
<dbReference type="KEGG" id="pseg:D3H65_10710"/>
<comment type="subcellular location">
    <subcellularLocation>
        <location evidence="1">Cell membrane</location>
        <topology evidence="1">Multi-pass membrane protein</topology>
    </subcellularLocation>
</comment>
<feature type="transmembrane region" description="Helical" evidence="6">
    <location>
        <begin position="175"/>
        <end position="194"/>
    </location>
</feature>
<feature type="transmembrane region" description="Helical" evidence="6">
    <location>
        <begin position="200"/>
        <end position="219"/>
    </location>
</feature>
<evidence type="ECO:0000313" key="7">
    <source>
        <dbReference type="EMBL" id="AXY74418.1"/>
    </source>
</evidence>
<proteinExistence type="predicted"/>
<dbReference type="InterPro" id="IPR002797">
    <property type="entry name" value="Polysacc_synth"/>
</dbReference>
<feature type="transmembrane region" description="Helical" evidence="6">
    <location>
        <begin position="239"/>
        <end position="261"/>
    </location>
</feature>
<feature type="transmembrane region" description="Helical" evidence="6">
    <location>
        <begin position="309"/>
        <end position="330"/>
    </location>
</feature>
<feature type="transmembrane region" description="Helical" evidence="6">
    <location>
        <begin position="350"/>
        <end position="373"/>
    </location>
</feature>
<sequence length="443" mass="50213">MATDMDMEAIMQNHNNTGMQISRLYINHKHSIRNLSLYFTANIIQVVIGLLLNPLLSSHLSAENFAVIGYYDSFSLFILPFLSFSLSSYYAKNYFTWDEPKREEALNTLVLFQGIVGLFTTALLLGGLKIYFNLQHITFDFYPFALLAFGKVYLQCIFSFYFMHLRLQKRAKAFFNINVLYNLLNVVFVLLLVVAMRGEAIGRMEGLFIVNLIFGVYAFRKQVKKASLNFAIAKDALRFCWPLMLSALLTYFFSGFDTLLLERVDDVHSLGLYSVAVKIASYFLLFSTSIDSTFEPDFYRHVANNNRKGLMKVILTTNVLKIAPVLIFLATAELVMGILTNYRYLDATSFARIMVFASITRSISFTLSMTIVACGYSKLSLVEKLTGSILVIIMYIALINNYGFAGAAWGQVLAYAIMSVISIGFLAWLYMNKKIFQPGNKTS</sequence>
<keyword evidence="4 6" id="KW-1133">Transmembrane helix</keyword>
<dbReference type="InterPro" id="IPR050833">
    <property type="entry name" value="Poly_Biosynth_Transport"/>
</dbReference>
<evidence type="ECO:0000256" key="3">
    <source>
        <dbReference type="ARBA" id="ARBA00022692"/>
    </source>
</evidence>
<organism evidence="7 8">
    <name type="scientific">Paraflavitalea soli</name>
    <dbReference type="NCBI Taxonomy" id="2315862"/>
    <lineage>
        <taxon>Bacteria</taxon>
        <taxon>Pseudomonadati</taxon>
        <taxon>Bacteroidota</taxon>
        <taxon>Chitinophagia</taxon>
        <taxon>Chitinophagales</taxon>
        <taxon>Chitinophagaceae</taxon>
        <taxon>Paraflavitalea</taxon>
    </lineage>
</organism>
<keyword evidence="2" id="KW-1003">Cell membrane</keyword>
<dbReference type="PANTHER" id="PTHR30250">
    <property type="entry name" value="PST FAMILY PREDICTED COLANIC ACID TRANSPORTER"/>
    <property type="match status" value="1"/>
</dbReference>
<keyword evidence="3 6" id="KW-0812">Transmembrane</keyword>
<feature type="transmembrane region" description="Helical" evidence="6">
    <location>
        <begin position="35"/>
        <end position="56"/>
    </location>
</feature>
<feature type="transmembrane region" description="Helical" evidence="6">
    <location>
        <begin position="412"/>
        <end position="431"/>
    </location>
</feature>
<protein>
    <recommendedName>
        <fullName evidence="9">Polysaccharide biosynthesis protein C-terminal domain-containing protein</fullName>
    </recommendedName>
</protein>
<evidence type="ECO:0000256" key="4">
    <source>
        <dbReference type="ARBA" id="ARBA00022989"/>
    </source>
</evidence>
<dbReference type="RefSeq" id="WP_119050305.1">
    <property type="nucleotide sequence ID" value="NZ_CP032157.1"/>
</dbReference>
<feature type="transmembrane region" description="Helical" evidence="6">
    <location>
        <begin position="68"/>
        <end position="90"/>
    </location>
</feature>
<evidence type="ECO:0000256" key="1">
    <source>
        <dbReference type="ARBA" id="ARBA00004651"/>
    </source>
</evidence>
<accession>A0A3B7MJQ8</accession>
<feature type="transmembrane region" description="Helical" evidence="6">
    <location>
        <begin position="144"/>
        <end position="163"/>
    </location>
</feature>
<evidence type="ECO:0000256" key="2">
    <source>
        <dbReference type="ARBA" id="ARBA00022475"/>
    </source>
</evidence>
<keyword evidence="8" id="KW-1185">Reference proteome</keyword>
<feature type="transmembrane region" description="Helical" evidence="6">
    <location>
        <begin position="110"/>
        <end position="132"/>
    </location>
</feature>
<dbReference type="EMBL" id="CP032157">
    <property type="protein sequence ID" value="AXY74418.1"/>
    <property type="molecule type" value="Genomic_DNA"/>
</dbReference>
<keyword evidence="5 6" id="KW-0472">Membrane</keyword>
<dbReference type="AlphaFoldDB" id="A0A3B7MJQ8"/>
<name>A0A3B7MJQ8_9BACT</name>
<dbReference type="GO" id="GO:0005886">
    <property type="term" value="C:plasma membrane"/>
    <property type="evidence" value="ECO:0007669"/>
    <property type="project" value="UniProtKB-SubCell"/>
</dbReference>
<dbReference type="Pfam" id="PF01943">
    <property type="entry name" value="Polysacc_synt"/>
    <property type="match status" value="1"/>
</dbReference>
<evidence type="ECO:0008006" key="9">
    <source>
        <dbReference type="Google" id="ProtNLM"/>
    </source>
</evidence>
<dbReference type="OrthoDB" id="1495589at2"/>
<dbReference type="PANTHER" id="PTHR30250:SF11">
    <property type="entry name" value="O-ANTIGEN TRANSPORTER-RELATED"/>
    <property type="match status" value="1"/>
</dbReference>
<gene>
    <name evidence="7" type="ORF">D3H65_10710</name>
</gene>
<evidence type="ECO:0000313" key="8">
    <source>
        <dbReference type="Proteomes" id="UP000263900"/>
    </source>
</evidence>
<evidence type="ECO:0000256" key="6">
    <source>
        <dbReference type="SAM" id="Phobius"/>
    </source>
</evidence>
<evidence type="ECO:0000256" key="5">
    <source>
        <dbReference type="ARBA" id="ARBA00023136"/>
    </source>
</evidence>
<feature type="transmembrane region" description="Helical" evidence="6">
    <location>
        <begin position="385"/>
        <end position="406"/>
    </location>
</feature>
<dbReference type="Proteomes" id="UP000263900">
    <property type="component" value="Chromosome"/>
</dbReference>